<name>A0A381QY53_9ZZZZ</name>
<dbReference type="GO" id="GO:0030976">
    <property type="term" value="F:thiamine pyrophosphate binding"/>
    <property type="evidence" value="ECO:0007669"/>
    <property type="project" value="InterPro"/>
</dbReference>
<evidence type="ECO:0000313" key="3">
    <source>
        <dbReference type="EMBL" id="SUZ84366.1"/>
    </source>
</evidence>
<protein>
    <recommendedName>
        <fullName evidence="2">Thiamine pyrophosphate enzyme TPP-binding domain-containing protein</fullName>
    </recommendedName>
</protein>
<keyword evidence="1" id="KW-0560">Oxidoreductase</keyword>
<sequence>MSDNNSVFKKADFQSDQAIRWCPGCGDYAILSQTQKVFPEITTKKEDVVFISGIGCSSRFPYYMDTFGFHTIHGRAPAIASGLKISNPELSVWIVTGDGDGLSIGGNHLIHLMRRNIDLNVMLFNNRIYGLTKGQYSPTSEQGKVTGSTPMGSLDYPFIPSKLVLGAQAGFVAKTIDIELKHLREMIRRANDYNGTSFIEIYQNCNIFNDHAFSNLTDKETKSDQLLRIEHGKPMIFGANDNKGIYIDDTTPKVVEIGKDYSIDDILVHNEKDKFIADMLSNFTSNDVFPEPIGVLYCKERATYDGLMEQQMQDAQKKDKIPKTLHDLLNAGDTWEVK</sequence>
<accession>A0A381QY53</accession>
<dbReference type="Gene3D" id="3.40.50.970">
    <property type="match status" value="1"/>
</dbReference>
<gene>
    <name evidence="3" type="ORF">METZ01_LOCUS37220</name>
</gene>
<dbReference type="AlphaFoldDB" id="A0A381QY53"/>
<dbReference type="PANTHER" id="PTHR48084:SF4">
    <property type="entry name" value="2-OXOGLUTARATE OXIDOREDUCTASE SUBUNIT KORB"/>
    <property type="match status" value="1"/>
</dbReference>
<dbReference type="InterPro" id="IPR011766">
    <property type="entry name" value="TPP_enzyme_TPP-bd"/>
</dbReference>
<dbReference type="GO" id="GO:0045333">
    <property type="term" value="P:cellular respiration"/>
    <property type="evidence" value="ECO:0007669"/>
    <property type="project" value="UniProtKB-ARBA"/>
</dbReference>
<dbReference type="GO" id="GO:0016625">
    <property type="term" value="F:oxidoreductase activity, acting on the aldehyde or oxo group of donors, iron-sulfur protein as acceptor"/>
    <property type="evidence" value="ECO:0007669"/>
    <property type="project" value="UniProtKB-ARBA"/>
</dbReference>
<dbReference type="Pfam" id="PF02775">
    <property type="entry name" value="TPP_enzyme_C"/>
    <property type="match status" value="1"/>
</dbReference>
<dbReference type="CDD" id="cd03375">
    <property type="entry name" value="TPP_OGFOR"/>
    <property type="match status" value="1"/>
</dbReference>
<dbReference type="EMBL" id="UINC01001593">
    <property type="protein sequence ID" value="SUZ84366.1"/>
    <property type="molecule type" value="Genomic_DNA"/>
</dbReference>
<evidence type="ECO:0000259" key="2">
    <source>
        <dbReference type="Pfam" id="PF02775"/>
    </source>
</evidence>
<dbReference type="SUPFAM" id="SSF52518">
    <property type="entry name" value="Thiamin diphosphate-binding fold (THDP-binding)"/>
    <property type="match status" value="1"/>
</dbReference>
<evidence type="ECO:0000256" key="1">
    <source>
        <dbReference type="ARBA" id="ARBA00023002"/>
    </source>
</evidence>
<proteinExistence type="predicted"/>
<dbReference type="PANTHER" id="PTHR48084">
    <property type="entry name" value="2-OXOGLUTARATE OXIDOREDUCTASE SUBUNIT KORB-RELATED"/>
    <property type="match status" value="1"/>
</dbReference>
<organism evidence="3">
    <name type="scientific">marine metagenome</name>
    <dbReference type="NCBI Taxonomy" id="408172"/>
    <lineage>
        <taxon>unclassified sequences</taxon>
        <taxon>metagenomes</taxon>
        <taxon>ecological metagenomes</taxon>
    </lineage>
</organism>
<dbReference type="InterPro" id="IPR029061">
    <property type="entry name" value="THDP-binding"/>
</dbReference>
<feature type="domain" description="Thiamine pyrophosphate enzyme TPP-binding" evidence="2">
    <location>
        <begin position="54"/>
        <end position="201"/>
    </location>
</feature>
<dbReference type="InterPro" id="IPR051457">
    <property type="entry name" value="2-oxoacid:Fd_oxidoreductase"/>
</dbReference>
<reference evidence="3" key="1">
    <citation type="submission" date="2018-05" db="EMBL/GenBank/DDBJ databases">
        <authorList>
            <person name="Lanie J.A."/>
            <person name="Ng W.-L."/>
            <person name="Kazmierczak K.M."/>
            <person name="Andrzejewski T.M."/>
            <person name="Davidsen T.M."/>
            <person name="Wayne K.J."/>
            <person name="Tettelin H."/>
            <person name="Glass J.I."/>
            <person name="Rusch D."/>
            <person name="Podicherti R."/>
            <person name="Tsui H.-C.T."/>
            <person name="Winkler M.E."/>
        </authorList>
    </citation>
    <scope>NUCLEOTIDE SEQUENCE</scope>
</reference>